<dbReference type="EMBL" id="CAFBIZ010000119">
    <property type="protein sequence ID" value="CAB4850334.1"/>
    <property type="molecule type" value="Genomic_DNA"/>
</dbReference>
<dbReference type="SMART" id="SM01207">
    <property type="entry name" value="G3P_acyltransf"/>
    <property type="match status" value="1"/>
</dbReference>
<evidence type="ECO:0000256" key="5">
    <source>
        <dbReference type="ARBA" id="ARBA00022989"/>
    </source>
</evidence>
<feature type="transmembrane region" description="Helical" evidence="10">
    <location>
        <begin position="12"/>
        <end position="30"/>
    </location>
</feature>
<evidence type="ECO:0000256" key="8">
    <source>
        <dbReference type="ARBA" id="ARBA00023209"/>
    </source>
</evidence>
<keyword evidence="3" id="KW-0808">Transferase</keyword>
<feature type="transmembrane region" description="Helical" evidence="10">
    <location>
        <begin position="160"/>
        <end position="189"/>
    </location>
</feature>
<feature type="transmembrane region" description="Helical" evidence="10">
    <location>
        <begin position="124"/>
        <end position="148"/>
    </location>
</feature>
<evidence type="ECO:0000313" key="11">
    <source>
        <dbReference type="EMBL" id="CAB4850334.1"/>
    </source>
</evidence>
<evidence type="ECO:0000313" key="12">
    <source>
        <dbReference type="EMBL" id="CAB4956435.1"/>
    </source>
</evidence>
<keyword evidence="8" id="KW-0594">Phospholipid biosynthesis</keyword>
<dbReference type="PANTHER" id="PTHR30309">
    <property type="entry name" value="INNER MEMBRANE PROTEIN YGIH"/>
    <property type="match status" value="1"/>
</dbReference>
<dbReference type="GO" id="GO:0043772">
    <property type="term" value="F:acyl-phosphate glycerol-3-phosphate acyltransferase activity"/>
    <property type="evidence" value="ECO:0007669"/>
    <property type="project" value="InterPro"/>
</dbReference>
<dbReference type="HAMAP" id="MF_01043">
    <property type="entry name" value="PlsY"/>
    <property type="match status" value="1"/>
</dbReference>
<keyword evidence="6" id="KW-0443">Lipid metabolism</keyword>
<proteinExistence type="inferred from homology"/>
<evidence type="ECO:0000256" key="3">
    <source>
        <dbReference type="ARBA" id="ARBA00022679"/>
    </source>
</evidence>
<dbReference type="NCBIfam" id="TIGR00023">
    <property type="entry name" value="glycerol-3-phosphate 1-O-acyltransferase PlsY"/>
    <property type="match status" value="1"/>
</dbReference>
<accession>A0A6J7KLW8</accession>
<organism evidence="12">
    <name type="scientific">freshwater metagenome</name>
    <dbReference type="NCBI Taxonomy" id="449393"/>
    <lineage>
        <taxon>unclassified sequences</taxon>
        <taxon>metagenomes</taxon>
        <taxon>ecological metagenomes</taxon>
    </lineage>
</organism>
<dbReference type="AlphaFoldDB" id="A0A6J7KLW8"/>
<keyword evidence="2" id="KW-0444">Lipid biosynthesis</keyword>
<keyword evidence="1" id="KW-1003">Cell membrane</keyword>
<dbReference type="EMBL" id="CAFBPU010000104">
    <property type="protein sequence ID" value="CAB5041491.1"/>
    <property type="molecule type" value="Genomic_DNA"/>
</dbReference>
<dbReference type="EMBL" id="CAFBND010000115">
    <property type="protein sequence ID" value="CAB4956435.1"/>
    <property type="molecule type" value="Genomic_DNA"/>
</dbReference>
<dbReference type="PANTHER" id="PTHR30309:SF0">
    <property type="entry name" value="GLYCEROL-3-PHOSPHATE ACYLTRANSFERASE-RELATED"/>
    <property type="match status" value="1"/>
</dbReference>
<keyword evidence="4 10" id="KW-0812">Transmembrane</keyword>
<evidence type="ECO:0000256" key="10">
    <source>
        <dbReference type="SAM" id="Phobius"/>
    </source>
</evidence>
<sequence>MILDWLHRIPAPLVQVWLTISAAAIGYLIGSVNPAALVARVRGTDLRLVGSGNPGATNAARAFGWRTGVFVGALDVVKGYVPVLVFMHFGAHLPALVAGVCAVLGHISSPFLRGRGGKGVATSLGAVLALQPWCAIPVLAVFALGMLATRRVGLASVTAAVVLAPAVFALGGDILDVLFAAILSAIVVLRHWRNIREVAAISR</sequence>
<dbReference type="InterPro" id="IPR003811">
    <property type="entry name" value="G3P_acylTferase_PlsY"/>
</dbReference>
<evidence type="ECO:0000256" key="6">
    <source>
        <dbReference type="ARBA" id="ARBA00023098"/>
    </source>
</evidence>
<reference evidence="12" key="1">
    <citation type="submission" date="2020-05" db="EMBL/GenBank/DDBJ databases">
        <authorList>
            <person name="Chiriac C."/>
            <person name="Salcher M."/>
            <person name="Ghai R."/>
            <person name="Kavagutti S V."/>
        </authorList>
    </citation>
    <scope>NUCLEOTIDE SEQUENCE</scope>
</reference>
<feature type="transmembrane region" description="Helical" evidence="10">
    <location>
        <begin position="91"/>
        <end position="112"/>
    </location>
</feature>
<keyword evidence="9" id="KW-1208">Phospholipid metabolism</keyword>
<gene>
    <name evidence="11" type="ORF">UFOPK3268_00982</name>
    <name evidence="12" type="ORF">UFOPK3752_01995</name>
    <name evidence="13" type="ORF">UFOPK4150_02511</name>
</gene>
<evidence type="ECO:0000256" key="1">
    <source>
        <dbReference type="ARBA" id="ARBA00022475"/>
    </source>
</evidence>
<dbReference type="Pfam" id="PF02660">
    <property type="entry name" value="G3P_acyltransf"/>
    <property type="match status" value="1"/>
</dbReference>
<protein>
    <submittedName>
        <fullName evidence="12">Unannotated protein</fullName>
    </submittedName>
</protein>
<dbReference type="GO" id="GO:0005886">
    <property type="term" value="C:plasma membrane"/>
    <property type="evidence" value="ECO:0007669"/>
    <property type="project" value="InterPro"/>
</dbReference>
<evidence type="ECO:0000256" key="9">
    <source>
        <dbReference type="ARBA" id="ARBA00023264"/>
    </source>
</evidence>
<evidence type="ECO:0000256" key="4">
    <source>
        <dbReference type="ARBA" id="ARBA00022692"/>
    </source>
</evidence>
<evidence type="ECO:0000313" key="13">
    <source>
        <dbReference type="EMBL" id="CAB5041491.1"/>
    </source>
</evidence>
<evidence type="ECO:0000256" key="7">
    <source>
        <dbReference type="ARBA" id="ARBA00023136"/>
    </source>
</evidence>
<dbReference type="GO" id="GO:0008654">
    <property type="term" value="P:phospholipid biosynthetic process"/>
    <property type="evidence" value="ECO:0007669"/>
    <property type="project" value="UniProtKB-KW"/>
</dbReference>
<keyword evidence="5 10" id="KW-1133">Transmembrane helix</keyword>
<name>A0A6J7KLW8_9ZZZZ</name>
<keyword evidence="7 10" id="KW-0472">Membrane</keyword>
<evidence type="ECO:0000256" key="2">
    <source>
        <dbReference type="ARBA" id="ARBA00022516"/>
    </source>
</evidence>